<evidence type="ECO:0000256" key="6">
    <source>
        <dbReference type="ARBA" id="ARBA00022840"/>
    </source>
</evidence>
<organism evidence="10 11">
    <name type="scientific">Skeletonema marinoi</name>
    <dbReference type="NCBI Taxonomy" id="267567"/>
    <lineage>
        <taxon>Eukaryota</taxon>
        <taxon>Sar</taxon>
        <taxon>Stramenopiles</taxon>
        <taxon>Ochrophyta</taxon>
        <taxon>Bacillariophyta</taxon>
        <taxon>Coscinodiscophyceae</taxon>
        <taxon>Thalassiosirophycidae</taxon>
        <taxon>Thalassiosirales</taxon>
        <taxon>Skeletonemataceae</taxon>
        <taxon>Skeletonema</taxon>
        <taxon>Skeletonema marinoi-dohrnii complex</taxon>
    </lineage>
</organism>
<name>A0AAD8YHP0_9STRA</name>
<accession>A0AAD8YHP0</accession>
<evidence type="ECO:0000256" key="2">
    <source>
        <dbReference type="ARBA" id="ARBA00007127"/>
    </source>
</evidence>
<dbReference type="PANTHER" id="PTHR31187">
    <property type="match status" value="1"/>
</dbReference>
<keyword evidence="7 9" id="KW-1133">Transmembrane helix</keyword>
<feature type="transmembrane region" description="Helical" evidence="9">
    <location>
        <begin position="166"/>
        <end position="188"/>
    </location>
</feature>
<dbReference type="InterPro" id="IPR004667">
    <property type="entry name" value="ADP_ATP_car_bac_type"/>
</dbReference>
<gene>
    <name evidence="10" type="ORF">QTG54_002098</name>
</gene>
<dbReference type="GO" id="GO:0016020">
    <property type="term" value="C:membrane"/>
    <property type="evidence" value="ECO:0007669"/>
    <property type="project" value="UniProtKB-SubCell"/>
</dbReference>
<evidence type="ECO:0000256" key="7">
    <source>
        <dbReference type="ARBA" id="ARBA00022989"/>
    </source>
</evidence>
<evidence type="ECO:0000256" key="4">
    <source>
        <dbReference type="ARBA" id="ARBA00022692"/>
    </source>
</evidence>
<comment type="caution">
    <text evidence="10">The sequence shown here is derived from an EMBL/GenBank/DDBJ whole genome shotgun (WGS) entry which is preliminary data.</text>
</comment>
<sequence>MCFYSGTVQFTHFQIRPQIIEGDTTSLLAILTRYTVGALFIFRESYVQLITSQHWSFISSVLTPNQSSTWFAPISGLTSITSALAAMGVGKLSAVWGLQGVLGVAAVVLGGSVVFGEAAYGIAEKNGFNPADEHKKKHGKSSSSKTNNDESLITKARDVFTRVPTLWALFCEILACQGLSTVLNVLTVPRCRRLFRMILRGQVGWVIAKHAMERNADANVGYDLLRIRSKVEWRHKWRPFIEFDCIRLLGNEDLEFSVRRMLDEMVYVPLDFESRFLGKEVIGVLDIDLASQLPPLHYLR</sequence>
<keyword evidence="8 9" id="KW-0472">Membrane</keyword>
<keyword evidence="11" id="KW-1185">Reference proteome</keyword>
<dbReference type="GO" id="GO:0005524">
    <property type="term" value="F:ATP binding"/>
    <property type="evidence" value="ECO:0007669"/>
    <property type="project" value="UniProtKB-KW"/>
</dbReference>
<comment type="subcellular location">
    <subcellularLocation>
        <location evidence="1">Membrane</location>
        <topology evidence="1">Multi-pass membrane protein</topology>
    </subcellularLocation>
</comment>
<comment type="similarity">
    <text evidence="2">Belongs to the ADP/ATP translocase tlc family.</text>
</comment>
<dbReference type="GO" id="GO:0005471">
    <property type="term" value="F:ATP:ADP antiporter activity"/>
    <property type="evidence" value="ECO:0007669"/>
    <property type="project" value="InterPro"/>
</dbReference>
<dbReference type="AlphaFoldDB" id="A0AAD8YHP0"/>
<keyword evidence="3" id="KW-0813">Transport</keyword>
<evidence type="ECO:0000313" key="11">
    <source>
        <dbReference type="Proteomes" id="UP001224775"/>
    </source>
</evidence>
<dbReference type="Proteomes" id="UP001224775">
    <property type="component" value="Unassembled WGS sequence"/>
</dbReference>
<feature type="transmembrane region" description="Helical" evidence="9">
    <location>
        <begin position="101"/>
        <end position="123"/>
    </location>
</feature>
<dbReference type="EMBL" id="JATAAI010000003">
    <property type="protein sequence ID" value="KAK1746754.1"/>
    <property type="molecule type" value="Genomic_DNA"/>
</dbReference>
<evidence type="ECO:0000256" key="1">
    <source>
        <dbReference type="ARBA" id="ARBA00004141"/>
    </source>
</evidence>
<reference evidence="10" key="1">
    <citation type="submission" date="2023-06" db="EMBL/GenBank/DDBJ databases">
        <title>Survivors Of The Sea: Transcriptome response of Skeletonema marinoi to long-term dormancy.</title>
        <authorList>
            <person name="Pinder M.I.M."/>
            <person name="Kourtchenko O."/>
            <person name="Robertson E.K."/>
            <person name="Larsson T."/>
            <person name="Maumus F."/>
            <person name="Osuna-Cruz C.M."/>
            <person name="Vancaester E."/>
            <person name="Stenow R."/>
            <person name="Vandepoele K."/>
            <person name="Ploug H."/>
            <person name="Bruchert V."/>
            <person name="Godhe A."/>
            <person name="Topel M."/>
        </authorList>
    </citation>
    <scope>NUCLEOTIDE SEQUENCE</scope>
    <source>
        <strain evidence="10">R05AC</strain>
    </source>
</reference>
<protein>
    <submittedName>
        <fullName evidence="10">ADP/ATP carrier protein</fullName>
    </submittedName>
</protein>
<evidence type="ECO:0000313" key="10">
    <source>
        <dbReference type="EMBL" id="KAK1746754.1"/>
    </source>
</evidence>
<evidence type="ECO:0000256" key="9">
    <source>
        <dbReference type="SAM" id="Phobius"/>
    </source>
</evidence>
<keyword evidence="6" id="KW-0067">ATP-binding</keyword>
<feature type="transmembrane region" description="Helical" evidence="9">
    <location>
        <begin position="70"/>
        <end position="89"/>
    </location>
</feature>
<evidence type="ECO:0000256" key="8">
    <source>
        <dbReference type="ARBA" id="ARBA00023136"/>
    </source>
</evidence>
<dbReference type="PANTHER" id="PTHR31187:SF1">
    <property type="entry name" value="ADP,ATP CARRIER PROTEIN 1"/>
    <property type="match status" value="1"/>
</dbReference>
<evidence type="ECO:0000256" key="3">
    <source>
        <dbReference type="ARBA" id="ARBA00022448"/>
    </source>
</evidence>
<evidence type="ECO:0000256" key="5">
    <source>
        <dbReference type="ARBA" id="ARBA00022741"/>
    </source>
</evidence>
<keyword evidence="5" id="KW-0547">Nucleotide-binding</keyword>
<proteinExistence type="inferred from homology"/>
<keyword evidence="4 9" id="KW-0812">Transmembrane</keyword>